<protein>
    <submittedName>
        <fullName evidence="1">DUF1697 domain-containing protein</fullName>
    </submittedName>
</protein>
<dbReference type="PIRSF" id="PIRSF008502">
    <property type="entry name" value="UCP008502"/>
    <property type="match status" value="1"/>
</dbReference>
<dbReference type="Proteomes" id="UP000718451">
    <property type="component" value="Unassembled WGS sequence"/>
</dbReference>
<proteinExistence type="predicted"/>
<dbReference type="PANTHER" id="PTHR36439:SF1">
    <property type="entry name" value="DUF1697 DOMAIN-CONTAINING PROTEIN"/>
    <property type="match status" value="1"/>
</dbReference>
<keyword evidence="2" id="KW-1185">Reference proteome</keyword>
<dbReference type="PANTHER" id="PTHR36439">
    <property type="entry name" value="BLL4334 PROTEIN"/>
    <property type="match status" value="1"/>
</dbReference>
<evidence type="ECO:0000313" key="2">
    <source>
        <dbReference type="Proteomes" id="UP000718451"/>
    </source>
</evidence>
<sequence length="177" mass="20235">MAKRIAFLRGINVSGQKKLKMVELREQLKSSSFKNVETYIQSGNLIFDSDSNDSVSEEKEIHGIIKKEFGFDVPVLVIAPSSIETILKNNPFSRVKETKNLYFTLLHQKPLETNISRLNLSDYPNEEFHITDNCVYLNCKNGAGKAKLNNNIIERKLQVMATTRNLRTMLKMLELAQ</sequence>
<reference evidence="1 2" key="1">
    <citation type="submission" date="2020-04" db="EMBL/GenBank/DDBJ databases">
        <authorList>
            <person name="Yoon J."/>
        </authorList>
    </citation>
    <scope>NUCLEOTIDE SEQUENCE [LARGE SCALE GENOMIC DNA]</scope>
    <source>
        <strain evidence="1 2">DJ-13</strain>
    </source>
</reference>
<dbReference type="Pfam" id="PF08002">
    <property type="entry name" value="DUF1697"/>
    <property type="match status" value="1"/>
</dbReference>
<dbReference type="Gene3D" id="3.30.70.1280">
    <property type="entry name" value="SP0830-like domains"/>
    <property type="match status" value="1"/>
</dbReference>
<evidence type="ECO:0000313" key="1">
    <source>
        <dbReference type="EMBL" id="NKI31636.1"/>
    </source>
</evidence>
<accession>A0ABX1GNX8</accession>
<dbReference type="InterPro" id="IPR012545">
    <property type="entry name" value="DUF1697"/>
</dbReference>
<dbReference type="EMBL" id="JAAWWL010000001">
    <property type="protein sequence ID" value="NKI31636.1"/>
    <property type="molecule type" value="Genomic_DNA"/>
</dbReference>
<dbReference type="SUPFAM" id="SSF160379">
    <property type="entry name" value="SP0830-like"/>
    <property type="match status" value="1"/>
</dbReference>
<organism evidence="1 2">
    <name type="scientific">Croceivirga thetidis</name>
    <dbReference type="NCBI Taxonomy" id="2721623"/>
    <lineage>
        <taxon>Bacteria</taxon>
        <taxon>Pseudomonadati</taxon>
        <taxon>Bacteroidota</taxon>
        <taxon>Flavobacteriia</taxon>
        <taxon>Flavobacteriales</taxon>
        <taxon>Flavobacteriaceae</taxon>
        <taxon>Croceivirga</taxon>
    </lineage>
</organism>
<gene>
    <name evidence="1" type="ORF">HCU67_06730</name>
</gene>
<comment type="caution">
    <text evidence="1">The sequence shown here is derived from an EMBL/GenBank/DDBJ whole genome shotgun (WGS) entry which is preliminary data.</text>
</comment>
<dbReference type="RefSeq" id="WP_168551797.1">
    <property type="nucleotide sequence ID" value="NZ_JAAWWL010000001.1"/>
</dbReference>
<name>A0ABX1GNX8_9FLAO</name>